<dbReference type="InterPro" id="IPR018610">
    <property type="entry name" value="UVSSA"/>
</dbReference>
<dbReference type="Pfam" id="PF09740">
    <property type="entry name" value="DUF2043"/>
    <property type="match status" value="1"/>
</dbReference>
<dbReference type="GO" id="GO:0000993">
    <property type="term" value="F:RNA polymerase II complex binding"/>
    <property type="evidence" value="ECO:0007669"/>
    <property type="project" value="TreeGrafter"/>
</dbReference>
<sequence length="743" mass="83905">MAMNLEAREALSTLILAITKTGDLYLDPDQVKQVKSICKKSEVNVRTAYDLLMIQLKRKHAQIRYSSTQLIAELFQRSHVFRELLVADYPIFLQLTVGIHQHPLPPPVVFAEKTKKLAISLTSEWHAKYGPVYKQIALGYEFLRYHLKVDFTNLVPVTDEARSAEQRAQEELSRRIRQRKYEKAAVEIEEMSEDIQDNVRKMGTCFDILVPKLDDESALNAIFGVPLSNDKEQQDTEDTEESEDSRMETDEDDMHDNEEASVVAWQQQYDPMGVHDNALGTNRYKLTINVNKDNPVDVQESEDNAEVFTTLRECYRLIVKKHLPKVTEWMDVLMKADHEPGEQRAEYDQLLKKAIDLKKGVADAKGKSEDLGVNMDTMYGPYDEGSDEDEEELEEVEVSLSSYPRNKANNSNKGKQPSINRQNPEPKKPKNSVFSMQGQDIMEDDPTYTGGSHVTPVRPVTRPNTDKAKAPPSDPAPEGNETREELLARAPLVPWDDDLALWDKKDMAFNTSGLEYSHRFLGVGDGSNLVSQDTLDRMKMRTRIYNPELPKEIKACRFPMSNGRLCMRRDLVRCPYHGLVVPRDKYGQIQLPLEEGGFIRTGEEVLNDEQEAALIERAIAAASSSGGRGGDASSSSMSARRPEPGKPNSKDTSTWEDIEDDVHLALGLEKIEAPRKRSQGGVKKKKTPSKPPSALVNLSKPVDSSRTRLMRRVASKASKDSVTQDEAVEKSSSSRDARLNRWQ</sequence>
<reference evidence="12" key="1">
    <citation type="journal article" date="2020" name="Fungal Divers.">
        <title>Resolving the Mortierellaceae phylogeny through synthesis of multi-gene phylogenetics and phylogenomics.</title>
        <authorList>
            <person name="Vandepol N."/>
            <person name="Liber J."/>
            <person name="Desiro A."/>
            <person name="Na H."/>
            <person name="Kennedy M."/>
            <person name="Barry K."/>
            <person name="Grigoriev I.V."/>
            <person name="Miller A.N."/>
            <person name="O'Donnell K."/>
            <person name="Stajich J.E."/>
            <person name="Bonito G."/>
        </authorList>
    </citation>
    <scope>NUCLEOTIDE SEQUENCE</scope>
    <source>
        <strain evidence="12">NRRL 28262</strain>
    </source>
</reference>
<dbReference type="InterPro" id="IPR049431">
    <property type="entry name" value="UVSSA_C"/>
</dbReference>
<organism evidence="12 13">
    <name type="scientific">Linnemannia exigua</name>
    <dbReference type="NCBI Taxonomy" id="604196"/>
    <lineage>
        <taxon>Eukaryota</taxon>
        <taxon>Fungi</taxon>
        <taxon>Fungi incertae sedis</taxon>
        <taxon>Mucoromycota</taxon>
        <taxon>Mortierellomycotina</taxon>
        <taxon>Mortierellomycetes</taxon>
        <taxon>Mortierellales</taxon>
        <taxon>Mortierellaceae</taxon>
        <taxon>Linnemannia</taxon>
    </lineage>
</organism>
<name>A0AAD4H2U4_9FUNG</name>
<dbReference type="PANTHER" id="PTHR28670">
    <property type="entry name" value="UV-STIMULATED SCAFFOLD PROTEIN A"/>
    <property type="match status" value="1"/>
</dbReference>
<feature type="region of interest" description="Disordered" evidence="10">
    <location>
        <begin position="225"/>
        <end position="256"/>
    </location>
</feature>
<feature type="domain" description="UV-stimulated scaffold protein A C-terminal" evidence="11">
    <location>
        <begin position="489"/>
        <end position="588"/>
    </location>
</feature>
<evidence type="ECO:0000313" key="13">
    <source>
        <dbReference type="Proteomes" id="UP001194580"/>
    </source>
</evidence>
<dbReference type="GO" id="GO:0008270">
    <property type="term" value="F:zinc ion binding"/>
    <property type="evidence" value="ECO:0007669"/>
    <property type="project" value="UniProtKB-KW"/>
</dbReference>
<comment type="subcellular location">
    <subcellularLocation>
        <location evidence="1">Chromosome</location>
    </subcellularLocation>
</comment>
<evidence type="ECO:0000259" key="11">
    <source>
        <dbReference type="Pfam" id="PF09740"/>
    </source>
</evidence>
<feature type="compositionally biased region" description="Acidic residues" evidence="10">
    <location>
        <begin position="235"/>
        <end position="256"/>
    </location>
</feature>
<dbReference type="Pfam" id="PF20867">
    <property type="entry name" value="UVSSA_N"/>
    <property type="match status" value="1"/>
</dbReference>
<dbReference type="GO" id="GO:0005694">
    <property type="term" value="C:chromosome"/>
    <property type="evidence" value="ECO:0007669"/>
    <property type="project" value="UniProtKB-SubCell"/>
</dbReference>
<comment type="similarity">
    <text evidence="2">Belongs to the UVSSA family.</text>
</comment>
<dbReference type="AlphaFoldDB" id="A0AAD4H2U4"/>
<keyword evidence="6" id="KW-0863">Zinc-finger</keyword>
<feature type="region of interest" description="Disordered" evidence="10">
    <location>
        <begin position="621"/>
        <end position="743"/>
    </location>
</feature>
<evidence type="ECO:0000256" key="10">
    <source>
        <dbReference type="SAM" id="MobiDB-lite"/>
    </source>
</evidence>
<feature type="compositionally biased region" description="Acidic residues" evidence="10">
    <location>
        <begin position="384"/>
        <end position="397"/>
    </location>
</feature>
<keyword evidence="13" id="KW-1185">Reference proteome</keyword>
<evidence type="ECO:0000313" key="12">
    <source>
        <dbReference type="EMBL" id="KAG0270973.1"/>
    </source>
</evidence>
<keyword evidence="9" id="KW-0234">DNA repair</keyword>
<dbReference type="PANTHER" id="PTHR28670:SF1">
    <property type="entry name" value="UV-STIMULATED SCAFFOLD PROTEIN A"/>
    <property type="match status" value="1"/>
</dbReference>
<evidence type="ECO:0000256" key="6">
    <source>
        <dbReference type="ARBA" id="ARBA00022771"/>
    </source>
</evidence>
<keyword evidence="3" id="KW-0158">Chromosome</keyword>
<feature type="compositionally biased region" description="Polar residues" evidence="10">
    <location>
        <begin position="403"/>
        <end position="423"/>
    </location>
</feature>
<evidence type="ECO:0000256" key="7">
    <source>
        <dbReference type="ARBA" id="ARBA00022833"/>
    </source>
</evidence>
<protein>
    <recommendedName>
        <fullName evidence="11">UV-stimulated scaffold protein A C-terminal domain-containing protein</fullName>
    </recommendedName>
</protein>
<keyword evidence="8" id="KW-0175">Coiled coil</keyword>
<evidence type="ECO:0000256" key="8">
    <source>
        <dbReference type="ARBA" id="ARBA00023054"/>
    </source>
</evidence>
<keyword evidence="4" id="KW-0479">Metal-binding</keyword>
<dbReference type="EMBL" id="JAAAIL010001262">
    <property type="protein sequence ID" value="KAG0270973.1"/>
    <property type="molecule type" value="Genomic_DNA"/>
</dbReference>
<evidence type="ECO:0000256" key="5">
    <source>
        <dbReference type="ARBA" id="ARBA00022763"/>
    </source>
</evidence>
<comment type="caution">
    <text evidence="12">The sequence shown here is derived from an EMBL/GenBank/DDBJ whole genome shotgun (WGS) entry which is preliminary data.</text>
</comment>
<feature type="compositionally biased region" description="Basic and acidic residues" evidence="10">
    <location>
        <begin position="727"/>
        <end position="743"/>
    </location>
</feature>
<dbReference type="GO" id="GO:0009411">
    <property type="term" value="P:response to UV"/>
    <property type="evidence" value="ECO:0007669"/>
    <property type="project" value="InterPro"/>
</dbReference>
<keyword evidence="7" id="KW-0862">Zinc</keyword>
<evidence type="ECO:0000256" key="1">
    <source>
        <dbReference type="ARBA" id="ARBA00004286"/>
    </source>
</evidence>
<dbReference type="GO" id="GO:0006283">
    <property type="term" value="P:transcription-coupled nucleotide-excision repair"/>
    <property type="evidence" value="ECO:0007669"/>
    <property type="project" value="TreeGrafter"/>
</dbReference>
<feature type="region of interest" description="Disordered" evidence="10">
    <location>
        <begin position="361"/>
        <end position="483"/>
    </location>
</feature>
<feature type="compositionally biased region" description="Basic and acidic residues" evidence="10">
    <location>
        <begin position="361"/>
        <end position="370"/>
    </location>
</feature>
<evidence type="ECO:0000256" key="2">
    <source>
        <dbReference type="ARBA" id="ARBA00009240"/>
    </source>
</evidence>
<dbReference type="InterPro" id="IPR049408">
    <property type="entry name" value="UVSSA_N_a-solenoid_rpt"/>
</dbReference>
<accession>A0AAD4H2U4</accession>
<feature type="compositionally biased region" description="Basic residues" evidence="10">
    <location>
        <begin position="676"/>
        <end position="688"/>
    </location>
</feature>
<keyword evidence="5" id="KW-0227">DNA damage</keyword>
<gene>
    <name evidence="12" type="ORF">BGZ95_001303</name>
</gene>
<dbReference type="Proteomes" id="UP001194580">
    <property type="component" value="Unassembled WGS sequence"/>
</dbReference>
<feature type="compositionally biased region" description="Low complexity" evidence="10">
    <location>
        <begin position="621"/>
        <end position="639"/>
    </location>
</feature>
<proteinExistence type="inferred from homology"/>
<evidence type="ECO:0000256" key="3">
    <source>
        <dbReference type="ARBA" id="ARBA00022454"/>
    </source>
</evidence>
<evidence type="ECO:0000256" key="9">
    <source>
        <dbReference type="ARBA" id="ARBA00023204"/>
    </source>
</evidence>
<evidence type="ECO:0000256" key="4">
    <source>
        <dbReference type="ARBA" id="ARBA00022723"/>
    </source>
</evidence>